<proteinExistence type="predicted"/>
<evidence type="ECO:0000256" key="10">
    <source>
        <dbReference type="ARBA" id="ARBA00022801"/>
    </source>
</evidence>
<evidence type="ECO:0000256" key="1">
    <source>
        <dbReference type="ARBA" id="ARBA00004147"/>
    </source>
</evidence>
<keyword evidence="4" id="KW-0548">Nucleotidyltransferase</keyword>
<keyword evidence="6" id="KW-0540">Nuclease</keyword>
<dbReference type="GO" id="GO:0000166">
    <property type="term" value="F:nucleotide binding"/>
    <property type="evidence" value="ECO:0007669"/>
    <property type="project" value="UniProtKB-KW"/>
</dbReference>
<evidence type="ECO:0000256" key="8">
    <source>
        <dbReference type="ARBA" id="ARBA00022741"/>
    </source>
</evidence>
<evidence type="ECO:0000256" key="4">
    <source>
        <dbReference type="ARBA" id="ARBA00022695"/>
    </source>
</evidence>
<reference evidence="14" key="1">
    <citation type="submission" date="2017-05" db="EMBL/GenBank/DDBJ databases">
        <title>Phylogenetic characterization of East African cassava mosaic viruses (Begomovirus: Geminivirade) isolated from Manihot glaziovii from a non-cassava growing region in Tanzania.</title>
        <authorList>
            <person name="Tairo F."/>
            <person name="Mbewe W."/>
            <person name="Mark D."/>
            <person name="Lupembe M."/>
            <person name="Sseruwagi P."/>
            <person name="Ndunguru J."/>
        </authorList>
    </citation>
    <scope>NUCLEOTIDE SEQUENCE</scope>
    <source>
        <strain evidence="14">EACMV_TZ:Mam:Mg1:17</strain>
    </source>
</reference>
<dbReference type="InterPro" id="IPR049912">
    <property type="entry name" value="CRESS_DNA_REP"/>
</dbReference>
<keyword evidence="7" id="KW-0479">Metal-binding</keyword>
<feature type="domain" description="CRESS-DNA virus Rep endonuclease" evidence="13">
    <location>
        <begin position="18"/>
        <end position="39"/>
    </location>
</feature>
<organism evidence="14">
    <name type="scientific">East African cassava mosaic virus</name>
    <dbReference type="NCBI Taxonomy" id="62079"/>
    <lineage>
        <taxon>Viruses</taxon>
        <taxon>Monodnaviria</taxon>
        <taxon>Shotokuvirae</taxon>
        <taxon>Cressdnaviricota</taxon>
        <taxon>Repensiviricetes</taxon>
        <taxon>Geplafuvirales</taxon>
        <taxon>Geminiviridae</taxon>
        <taxon>Begomovirus</taxon>
        <taxon>Begomovirus manihotisafricaense</taxon>
    </lineage>
</organism>
<keyword evidence="8" id="KW-0547">Nucleotide-binding</keyword>
<evidence type="ECO:0000313" key="14">
    <source>
        <dbReference type="EMBL" id="AWH15158.1"/>
    </source>
</evidence>
<dbReference type="GO" id="GO:0003677">
    <property type="term" value="F:DNA binding"/>
    <property type="evidence" value="ECO:0007669"/>
    <property type="project" value="UniProtKB-KW"/>
</dbReference>
<keyword evidence="10" id="KW-0378">Hydrolase</keyword>
<keyword evidence="2" id="KW-1048">Host nucleus</keyword>
<dbReference type="GO" id="GO:0016779">
    <property type="term" value="F:nucleotidyltransferase activity"/>
    <property type="evidence" value="ECO:0007669"/>
    <property type="project" value="UniProtKB-KW"/>
</dbReference>
<keyword evidence="12" id="KW-0238">DNA-binding</keyword>
<evidence type="ECO:0000259" key="13">
    <source>
        <dbReference type="Pfam" id="PF00799"/>
    </source>
</evidence>
<evidence type="ECO:0000256" key="11">
    <source>
        <dbReference type="ARBA" id="ARBA00023124"/>
    </source>
</evidence>
<dbReference type="Gene3D" id="3.40.1310.20">
    <property type="match status" value="1"/>
</dbReference>
<sequence length="59" mass="6831">MSVPRSKTTANMPRAGRFQINAKNYFITYPRCSLTKEEAQGRGPFPIEILFLPDEYQIH</sequence>
<dbReference type="GO" id="GO:0004519">
    <property type="term" value="F:endonuclease activity"/>
    <property type="evidence" value="ECO:0007669"/>
    <property type="project" value="UniProtKB-KW"/>
</dbReference>
<keyword evidence="3" id="KW-0808">Transferase</keyword>
<dbReference type="GO" id="GO:0046872">
    <property type="term" value="F:metal ion binding"/>
    <property type="evidence" value="ECO:0007669"/>
    <property type="project" value="UniProtKB-KW"/>
</dbReference>
<protein>
    <submittedName>
        <fullName evidence="14">Truncated AC1</fullName>
    </submittedName>
</protein>
<dbReference type="Pfam" id="PF00799">
    <property type="entry name" value="Gemini_AL1"/>
    <property type="match status" value="1"/>
</dbReference>
<evidence type="ECO:0000256" key="5">
    <source>
        <dbReference type="ARBA" id="ARBA00022705"/>
    </source>
</evidence>
<evidence type="ECO:0000256" key="2">
    <source>
        <dbReference type="ARBA" id="ARBA00022562"/>
    </source>
</evidence>
<keyword evidence="9" id="KW-0255">Endonuclease</keyword>
<accession>A0A2S1PF21</accession>
<dbReference type="GO" id="GO:0016787">
    <property type="term" value="F:hydrolase activity"/>
    <property type="evidence" value="ECO:0007669"/>
    <property type="project" value="UniProtKB-KW"/>
</dbReference>
<name>A0A2S1PF21_9GEMI</name>
<keyword evidence="11" id="KW-0190">Covalent protein-DNA linkage</keyword>
<evidence type="ECO:0000256" key="3">
    <source>
        <dbReference type="ARBA" id="ARBA00022679"/>
    </source>
</evidence>
<evidence type="ECO:0000256" key="9">
    <source>
        <dbReference type="ARBA" id="ARBA00022759"/>
    </source>
</evidence>
<comment type="subcellular location">
    <subcellularLocation>
        <location evidence="1">Host nucleus</location>
    </subcellularLocation>
</comment>
<dbReference type="EMBL" id="MF067265">
    <property type="protein sequence ID" value="AWH15158.1"/>
    <property type="molecule type" value="Genomic_DNA"/>
</dbReference>
<keyword evidence="5" id="KW-0235">DNA replication</keyword>
<dbReference type="GO" id="GO:0042025">
    <property type="term" value="C:host cell nucleus"/>
    <property type="evidence" value="ECO:0007669"/>
    <property type="project" value="UniProtKB-SubCell"/>
</dbReference>
<dbReference type="GO" id="GO:0006260">
    <property type="term" value="P:DNA replication"/>
    <property type="evidence" value="ECO:0007669"/>
    <property type="project" value="UniProtKB-KW"/>
</dbReference>
<dbReference type="SUPFAM" id="SSF55464">
    <property type="entry name" value="Origin of replication-binding domain, RBD-like"/>
    <property type="match status" value="1"/>
</dbReference>
<evidence type="ECO:0000256" key="12">
    <source>
        <dbReference type="ARBA" id="ARBA00023125"/>
    </source>
</evidence>
<evidence type="ECO:0000256" key="6">
    <source>
        <dbReference type="ARBA" id="ARBA00022722"/>
    </source>
</evidence>
<evidence type="ECO:0000256" key="7">
    <source>
        <dbReference type="ARBA" id="ARBA00022723"/>
    </source>
</evidence>